<dbReference type="EMBL" id="VTWT01000001">
    <property type="protein sequence ID" value="KAA9345795.1"/>
    <property type="molecule type" value="Genomic_DNA"/>
</dbReference>
<feature type="transmembrane region" description="Helical" evidence="1">
    <location>
        <begin position="79"/>
        <end position="100"/>
    </location>
</feature>
<dbReference type="AlphaFoldDB" id="A0A5N1J915"/>
<keyword evidence="1" id="KW-1133">Transmembrane helix</keyword>
<dbReference type="Proteomes" id="UP000326570">
    <property type="component" value="Unassembled WGS sequence"/>
</dbReference>
<accession>A0A5N1J915</accession>
<gene>
    <name evidence="2" type="ORF">F0P94_01540</name>
</gene>
<sequence>MNIKNSHWDNSKITKVISLIIYCSWWVYAFDFLYNKDYDNNYAEATASMEVGLMSLFIIVAYTIGFLIAAIKERKSKKLYWNIISILIILLIPVGGIFLFENL</sequence>
<reference evidence="2 3" key="1">
    <citation type="submission" date="2019-09" db="EMBL/GenBank/DDBJ databases">
        <title>Genome sequence of Adhaeribacter sp. M2.</title>
        <authorList>
            <person name="Srinivasan S."/>
        </authorList>
    </citation>
    <scope>NUCLEOTIDE SEQUENCE [LARGE SCALE GENOMIC DNA]</scope>
    <source>
        <strain evidence="2 3">M2</strain>
    </source>
</reference>
<comment type="caution">
    <text evidence="2">The sequence shown here is derived from an EMBL/GenBank/DDBJ whole genome shotgun (WGS) entry which is preliminary data.</text>
</comment>
<keyword evidence="3" id="KW-1185">Reference proteome</keyword>
<organism evidence="2 3">
    <name type="scientific">Adhaeribacter soli</name>
    <dbReference type="NCBI Taxonomy" id="2607655"/>
    <lineage>
        <taxon>Bacteria</taxon>
        <taxon>Pseudomonadati</taxon>
        <taxon>Bacteroidota</taxon>
        <taxon>Cytophagia</taxon>
        <taxon>Cytophagales</taxon>
        <taxon>Hymenobacteraceae</taxon>
        <taxon>Adhaeribacter</taxon>
    </lineage>
</organism>
<protein>
    <submittedName>
        <fullName evidence="2">Uncharacterized protein</fullName>
    </submittedName>
</protein>
<keyword evidence="1" id="KW-0472">Membrane</keyword>
<feature type="transmembrane region" description="Helical" evidence="1">
    <location>
        <begin position="53"/>
        <end position="72"/>
    </location>
</feature>
<keyword evidence="1" id="KW-0812">Transmembrane</keyword>
<proteinExistence type="predicted"/>
<feature type="transmembrane region" description="Helical" evidence="1">
    <location>
        <begin position="12"/>
        <end position="33"/>
    </location>
</feature>
<evidence type="ECO:0000313" key="2">
    <source>
        <dbReference type="EMBL" id="KAA9345795.1"/>
    </source>
</evidence>
<evidence type="ECO:0000313" key="3">
    <source>
        <dbReference type="Proteomes" id="UP000326570"/>
    </source>
</evidence>
<evidence type="ECO:0000256" key="1">
    <source>
        <dbReference type="SAM" id="Phobius"/>
    </source>
</evidence>
<dbReference type="RefSeq" id="WP_150901938.1">
    <property type="nucleotide sequence ID" value="NZ_VTWT01000001.1"/>
</dbReference>
<name>A0A5N1J915_9BACT</name>